<evidence type="ECO:0000313" key="3">
    <source>
        <dbReference type="Proteomes" id="UP001229346"/>
    </source>
</evidence>
<dbReference type="PANTHER" id="PTHR42685:SF22">
    <property type="entry name" value="CONDITIONED MEDIUM FACTOR RECEPTOR 1"/>
    <property type="match status" value="1"/>
</dbReference>
<reference evidence="2 3" key="1">
    <citation type="submission" date="2023-07" db="EMBL/GenBank/DDBJ databases">
        <title>Sorghum-associated microbial communities from plants grown in Nebraska, USA.</title>
        <authorList>
            <person name="Schachtman D."/>
        </authorList>
    </citation>
    <scope>NUCLEOTIDE SEQUENCE [LARGE SCALE GENOMIC DNA]</scope>
    <source>
        <strain evidence="2 3">CC482</strain>
    </source>
</reference>
<name>A0ABT9TWH8_PAEHA</name>
<dbReference type="Proteomes" id="UP001229346">
    <property type="component" value="Unassembled WGS sequence"/>
</dbReference>
<dbReference type="RefSeq" id="WP_307201079.1">
    <property type="nucleotide sequence ID" value="NZ_JAUSST010000001.1"/>
</dbReference>
<dbReference type="InterPro" id="IPR002938">
    <property type="entry name" value="FAD-bd"/>
</dbReference>
<evidence type="ECO:0000313" key="2">
    <source>
        <dbReference type="EMBL" id="MDQ0111251.1"/>
    </source>
</evidence>
<dbReference type="EMBL" id="JAUSSU010000002">
    <property type="protein sequence ID" value="MDQ0111251.1"/>
    <property type="molecule type" value="Genomic_DNA"/>
</dbReference>
<accession>A0ABT9TWH8</accession>
<proteinExistence type="predicted"/>
<dbReference type="InterPro" id="IPR036188">
    <property type="entry name" value="FAD/NAD-bd_sf"/>
</dbReference>
<evidence type="ECO:0000259" key="1">
    <source>
        <dbReference type="Pfam" id="PF01494"/>
    </source>
</evidence>
<protein>
    <submittedName>
        <fullName evidence="2">Flavin-dependent dehydrogenase</fullName>
    </submittedName>
</protein>
<organism evidence="2 3">
    <name type="scientific">Paenibacillus harenae</name>
    <dbReference type="NCBI Taxonomy" id="306543"/>
    <lineage>
        <taxon>Bacteria</taxon>
        <taxon>Bacillati</taxon>
        <taxon>Bacillota</taxon>
        <taxon>Bacilli</taxon>
        <taxon>Bacillales</taxon>
        <taxon>Paenibacillaceae</taxon>
        <taxon>Paenibacillus</taxon>
    </lineage>
</organism>
<dbReference type="Pfam" id="PF01494">
    <property type="entry name" value="FAD_binding_3"/>
    <property type="match status" value="1"/>
</dbReference>
<sequence>MTMHIHDVAIVGAGVAGSSLAKLLADRGLDTLLVDQKSFPRHKVCGEFLSPESRSMLESFGLDDYIQELRPASIERTRLNFSYGKALEINLPGHAIGVSRYALDSVLHRAATEAGAKLRTRTTVTAVTPHDYGYLIETKQDRAEAVTIHARAVIAAWGAANRAGLPGRAEVEHDKEAFIGVKSHFSGIEAEPVVELYFFNGGYLGISPIEGGLVNVAALLKRKEFTHADSDKSILGWIDACCRRNPRLAKRLTHADPVPGTQAAVAPVHLNKKPAAWNRIARLGDASIMIPPLCGDGMSMALRSAELCAPLAVSYLKGEMTLAQWEQQYTKAIRKDFHGPLKWGRRLQWLLGLPFLPRIMLTASPYTPGLAYKMVQATRLK</sequence>
<comment type="caution">
    <text evidence="2">The sequence shown here is derived from an EMBL/GenBank/DDBJ whole genome shotgun (WGS) entry which is preliminary data.</text>
</comment>
<keyword evidence="3" id="KW-1185">Reference proteome</keyword>
<gene>
    <name evidence="2" type="ORF">J2T15_000684</name>
</gene>
<dbReference type="SUPFAM" id="SSF51905">
    <property type="entry name" value="FAD/NAD(P)-binding domain"/>
    <property type="match status" value="1"/>
</dbReference>
<dbReference type="PRINTS" id="PR00420">
    <property type="entry name" value="RNGMNOXGNASE"/>
</dbReference>
<dbReference type="InterPro" id="IPR050407">
    <property type="entry name" value="Geranylgeranyl_reductase"/>
</dbReference>
<dbReference type="Gene3D" id="3.50.50.60">
    <property type="entry name" value="FAD/NAD(P)-binding domain"/>
    <property type="match status" value="1"/>
</dbReference>
<feature type="domain" description="FAD-binding" evidence="1">
    <location>
        <begin position="7"/>
        <end position="312"/>
    </location>
</feature>
<dbReference type="PANTHER" id="PTHR42685">
    <property type="entry name" value="GERANYLGERANYL DIPHOSPHATE REDUCTASE"/>
    <property type="match status" value="1"/>
</dbReference>